<dbReference type="GO" id="GO:0005524">
    <property type="term" value="F:ATP binding"/>
    <property type="evidence" value="ECO:0007669"/>
    <property type="project" value="UniProtKB-UniRule"/>
</dbReference>
<dbReference type="Proteomes" id="UP000002315">
    <property type="component" value="Chromosome"/>
</dbReference>
<keyword evidence="7 11" id="KW-0630">Potassium</keyword>
<organism evidence="12 13">
    <name type="scientific">Methanothermus fervidus (strain ATCC 43054 / DSM 2088 / JCM 10308 / V24 S)</name>
    <dbReference type="NCBI Taxonomy" id="523846"/>
    <lineage>
        <taxon>Archaea</taxon>
        <taxon>Methanobacteriati</taxon>
        <taxon>Methanobacteriota</taxon>
        <taxon>Methanomada group</taxon>
        <taxon>Methanobacteria</taxon>
        <taxon>Methanobacteriales</taxon>
        <taxon>Methanothermaceae</taxon>
        <taxon>Methanothermus</taxon>
    </lineage>
</organism>
<evidence type="ECO:0000256" key="4">
    <source>
        <dbReference type="ARBA" id="ARBA00022692"/>
    </source>
</evidence>
<dbReference type="GO" id="GO:0005886">
    <property type="term" value="C:plasma membrane"/>
    <property type="evidence" value="ECO:0007669"/>
    <property type="project" value="UniProtKB-SubCell"/>
</dbReference>
<reference evidence="12 13" key="1">
    <citation type="journal article" date="2010" name="Stand. Genomic Sci.">
        <title>Complete genome sequence of Methanothermus fervidus type strain (V24S).</title>
        <authorList>
            <person name="Anderson I."/>
            <person name="Djao O.D."/>
            <person name="Misra M."/>
            <person name="Chertkov O."/>
            <person name="Nolan M."/>
            <person name="Lucas S."/>
            <person name="Lapidus A."/>
            <person name="Del Rio T.G."/>
            <person name="Tice H."/>
            <person name="Cheng J.F."/>
            <person name="Tapia R."/>
            <person name="Han C."/>
            <person name="Goodwin L."/>
            <person name="Pitluck S."/>
            <person name="Liolios K."/>
            <person name="Ivanova N."/>
            <person name="Mavromatis K."/>
            <person name="Mikhailova N."/>
            <person name="Pati A."/>
            <person name="Brambilla E."/>
            <person name="Chen A."/>
            <person name="Palaniappan K."/>
            <person name="Land M."/>
            <person name="Hauser L."/>
            <person name="Chang Y.J."/>
            <person name="Jeffries C.D."/>
            <person name="Sikorski J."/>
            <person name="Spring S."/>
            <person name="Rohde M."/>
            <person name="Eichinger K."/>
            <person name="Huber H."/>
            <person name="Wirth R."/>
            <person name="Goker M."/>
            <person name="Detter J.C."/>
            <person name="Woyke T."/>
            <person name="Bristow J."/>
            <person name="Eisen J.A."/>
            <person name="Markowitz V."/>
            <person name="Hugenholtz P."/>
            <person name="Klenk H.P."/>
            <person name="Kyrpides N.C."/>
        </authorList>
    </citation>
    <scope>NUCLEOTIDE SEQUENCE [LARGE SCALE GENOMIC DNA]</scope>
    <source>
        <strain evidence="13">ATCC 43054 / DSM 2088 / JCM 10308 / V24 S</strain>
    </source>
</reference>
<evidence type="ECO:0000313" key="13">
    <source>
        <dbReference type="Proteomes" id="UP000002315"/>
    </source>
</evidence>
<dbReference type="NCBIfam" id="NF001454">
    <property type="entry name" value="PRK00315.1"/>
    <property type="match status" value="1"/>
</dbReference>
<keyword evidence="8 11" id="KW-1133">Transmembrane helix</keyword>
<dbReference type="PIRSF" id="PIRSF001296">
    <property type="entry name" value="K_ATPase_KdpC"/>
    <property type="match status" value="1"/>
</dbReference>
<dbReference type="PANTHER" id="PTHR30042:SF2">
    <property type="entry name" value="POTASSIUM-TRANSPORTING ATPASE KDPC SUBUNIT"/>
    <property type="match status" value="1"/>
</dbReference>
<sequence>MKIMNEIKIGILLYILFTLITGIVYPSIVTAIGQVLFPKQSQGSLIIKNGTVIGSELIAQNFTGPQYFHPRPSACDYNVCNSSGSNLGPTNKKLIDEVKDRLNKVRTENSLPKNMPIPSDIVTTSGSGFEPYISVDSALLQAPRVAKARGISEVEVVKLIYRFAEKPLGADREVVNIMKLNLALDELYGKKQK</sequence>
<keyword evidence="10 11" id="KW-0472">Membrane</keyword>
<evidence type="ECO:0000256" key="3">
    <source>
        <dbReference type="ARBA" id="ARBA00022538"/>
    </source>
</evidence>
<comment type="subunit">
    <text evidence="11">The system is composed of three essential subunits: KdpA, KdpB and KdpC.</text>
</comment>
<dbReference type="HOGENOM" id="CLU_077094_1_0_2"/>
<protein>
    <recommendedName>
        <fullName evidence="11">Potassium-transporting ATPase KdpC subunit</fullName>
    </recommendedName>
    <alternativeName>
        <fullName evidence="11">ATP phosphohydrolase [potassium-transporting] C chain</fullName>
    </alternativeName>
    <alternativeName>
        <fullName evidence="11">Potassium-binding and translocating subunit C</fullName>
    </alternativeName>
    <alternativeName>
        <fullName evidence="11">Potassium-translocating ATPase C chain</fullName>
    </alternativeName>
</protein>
<keyword evidence="6 11" id="KW-0067">ATP-binding</keyword>
<keyword evidence="2 11" id="KW-1003">Cell membrane</keyword>
<feature type="transmembrane region" description="Helical" evidence="11">
    <location>
        <begin position="12"/>
        <end position="37"/>
    </location>
</feature>
<accession>E3GWN7</accession>
<dbReference type="PANTHER" id="PTHR30042">
    <property type="entry name" value="POTASSIUM-TRANSPORTING ATPASE C CHAIN"/>
    <property type="match status" value="1"/>
</dbReference>
<evidence type="ECO:0000256" key="8">
    <source>
        <dbReference type="ARBA" id="ARBA00022989"/>
    </source>
</evidence>
<comment type="subcellular location">
    <subcellularLocation>
        <location evidence="11">Cell membrane</location>
        <topology evidence="11">Single-pass membrane protein</topology>
    </subcellularLocation>
</comment>
<evidence type="ECO:0000313" key="12">
    <source>
        <dbReference type="EMBL" id="ADP76851.1"/>
    </source>
</evidence>
<dbReference type="KEGG" id="mfv:Mfer_0047"/>
<dbReference type="GO" id="GO:0016787">
    <property type="term" value="F:hydrolase activity"/>
    <property type="evidence" value="ECO:0007669"/>
    <property type="project" value="UniProtKB-KW"/>
</dbReference>
<dbReference type="Pfam" id="PF02669">
    <property type="entry name" value="KdpC"/>
    <property type="match status" value="1"/>
</dbReference>
<evidence type="ECO:0000256" key="1">
    <source>
        <dbReference type="ARBA" id="ARBA00022448"/>
    </source>
</evidence>
<keyword evidence="5 11" id="KW-0547">Nucleotide-binding</keyword>
<dbReference type="STRING" id="523846.Mfer_0047"/>
<evidence type="ECO:0000256" key="6">
    <source>
        <dbReference type="ARBA" id="ARBA00022840"/>
    </source>
</evidence>
<keyword evidence="9 11" id="KW-0406">Ion transport</keyword>
<dbReference type="InterPro" id="IPR003820">
    <property type="entry name" value="KdpC"/>
</dbReference>
<comment type="similarity">
    <text evidence="11">Belongs to the KdpC family.</text>
</comment>
<comment type="function">
    <text evidence="11">Part of the high-affinity ATP-driven potassium transport (or Kdp) system, which catalyzes the hydrolysis of ATP coupled with the electrogenic transport of potassium into the cytoplasm. This subunit acts as a catalytic chaperone that increases the ATP-binding affinity of the ATP-hydrolyzing subunit KdpB by the formation of a transient KdpB/KdpC/ATP ternary complex.</text>
</comment>
<proteinExistence type="inferred from homology"/>
<evidence type="ECO:0000256" key="11">
    <source>
        <dbReference type="HAMAP-Rule" id="MF_00276"/>
    </source>
</evidence>
<dbReference type="EMBL" id="CP002278">
    <property type="protein sequence ID" value="ADP76851.1"/>
    <property type="molecule type" value="Genomic_DNA"/>
</dbReference>
<dbReference type="HAMAP" id="MF_00276">
    <property type="entry name" value="KdpC"/>
    <property type="match status" value="1"/>
</dbReference>
<keyword evidence="13" id="KW-1185">Reference proteome</keyword>
<keyword evidence="4 11" id="KW-0812">Transmembrane</keyword>
<name>E3GWN7_METFV</name>
<evidence type="ECO:0000256" key="9">
    <source>
        <dbReference type="ARBA" id="ARBA00023065"/>
    </source>
</evidence>
<dbReference type="GO" id="GO:0008556">
    <property type="term" value="F:P-type potassium transmembrane transporter activity"/>
    <property type="evidence" value="ECO:0007669"/>
    <property type="project" value="InterPro"/>
</dbReference>
<dbReference type="AlphaFoldDB" id="E3GWN7"/>
<evidence type="ECO:0000256" key="2">
    <source>
        <dbReference type="ARBA" id="ARBA00022475"/>
    </source>
</evidence>
<keyword evidence="12" id="KW-0378">Hydrolase</keyword>
<evidence type="ECO:0000256" key="5">
    <source>
        <dbReference type="ARBA" id="ARBA00022741"/>
    </source>
</evidence>
<keyword evidence="3 11" id="KW-0633">Potassium transport</keyword>
<gene>
    <name evidence="11" type="primary">kdpC</name>
    <name evidence="12" type="ordered locus">Mfer_0047</name>
</gene>
<evidence type="ECO:0000256" key="7">
    <source>
        <dbReference type="ARBA" id="ARBA00022958"/>
    </source>
</evidence>
<dbReference type="NCBIfam" id="TIGR00681">
    <property type="entry name" value="kdpC"/>
    <property type="match status" value="1"/>
</dbReference>
<evidence type="ECO:0000256" key="10">
    <source>
        <dbReference type="ARBA" id="ARBA00023136"/>
    </source>
</evidence>
<keyword evidence="1 11" id="KW-0813">Transport</keyword>